<dbReference type="AlphaFoldDB" id="A0A2P2NAF8"/>
<proteinExistence type="predicted"/>
<sequence>MNSNHVALAHNCEFLVCLCFKPKRTCLVHASTPRELGFRTIGRVTV</sequence>
<evidence type="ECO:0000313" key="1">
    <source>
        <dbReference type="EMBL" id="MBX39461.1"/>
    </source>
</evidence>
<dbReference type="EMBL" id="GGEC01058977">
    <property type="protein sequence ID" value="MBX39461.1"/>
    <property type="molecule type" value="Transcribed_RNA"/>
</dbReference>
<accession>A0A2P2NAF8</accession>
<protein>
    <submittedName>
        <fullName evidence="1">Uncharacterized protein</fullName>
    </submittedName>
</protein>
<reference evidence="1" key="1">
    <citation type="submission" date="2018-02" db="EMBL/GenBank/DDBJ databases">
        <title>Rhizophora mucronata_Transcriptome.</title>
        <authorList>
            <person name="Meera S.P."/>
            <person name="Sreeshan A."/>
            <person name="Augustine A."/>
        </authorList>
    </citation>
    <scope>NUCLEOTIDE SEQUENCE</scope>
    <source>
        <tissue evidence="1">Leaf</tissue>
    </source>
</reference>
<name>A0A2P2NAF8_RHIMU</name>
<organism evidence="1">
    <name type="scientific">Rhizophora mucronata</name>
    <name type="common">Asiatic mangrove</name>
    <dbReference type="NCBI Taxonomy" id="61149"/>
    <lineage>
        <taxon>Eukaryota</taxon>
        <taxon>Viridiplantae</taxon>
        <taxon>Streptophyta</taxon>
        <taxon>Embryophyta</taxon>
        <taxon>Tracheophyta</taxon>
        <taxon>Spermatophyta</taxon>
        <taxon>Magnoliopsida</taxon>
        <taxon>eudicotyledons</taxon>
        <taxon>Gunneridae</taxon>
        <taxon>Pentapetalae</taxon>
        <taxon>rosids</taxon>
        <taxon>fabids</taxon>
        <taxon>Malpighiales</taxon>
        <taxon>Rhizophoraceae</taxon>
        <taxon>Rhizophora</taxon>
    </lineage>
</organism>